<evidence type="ECO:0000313" key="8">
    <source>
        <dbReference type="EMBL" id="VEJ34255.1"/>
    </source>
</evidence>
<dbReference type="GO" id="GO:0015109">
    <property type="term" value="F:chromate transmembrane transporter activity"/>
    <property type="evidence" value="ECO:0007669"/>
    <property type="project" value="InterPro"/>
</dbReference>
<evidence type="ECO:0000313" key="9">
    <source>
        <dbReference type="Proteomes" id="UP000269544"/>
    </source>
</evidence>
<evidence type="ECO:0000256" key="3">
    <source>
        <dbReference type="ARBA" id="ARBA00022475"/>
    </source>
</evidence>
<sequence length="190" mass="20703">MERKVSLVKLFLTFLKINTFTFGGGYTIVPIIRDEFVEKQKLIPDDEMLDLVALAQSGPGAMAISTSLLTGYRLRGAAGAFVCLLASVTPCLVIILTINMAYARFRSNFYVNAALVGISGVISAVLLLTTWNLGKKALETDRLFSCGMIALALGLGLFTDVNTALVILMMGFAGIFLTKYESSRERNRDE</sequence>
<dbReference type="GO" id="GO:0005886">
    <property type="term" value="C:plasma membrane"/>
    <property type="evidence" value="ECO:0007669"/>
    <property type="project" value="UniProtKB-SubCell"/>
</dbReference>
<dbReference type="Pfam" id="PF02417">
    <property type="entry name" value="Chromate_transp"/>
    <property type="match status" value="1"/>
</dbReference>
<dbReference type="Proteomes" id="UP000269544">
    <property type="component" value="Chromosome"/>
</dbReference>
<evidence type="ECO:0000256" key="4">
    <source>
        <dbReference type="ARBA" id="ARBA00022692"/>
    </source>
</evidence>
<feature type="transmembrane region" description="Helical" evidence="7">
    <location>
        <begin position="109"/>
        <end position="131"/>
    </location>
</feature>
<dbReference type="EMBL" id="LR134523">
    <property type="protein sequence ID" value="VEJ34255.1"/>
    <property type="molecule type" value="Genomic_DNA"/>
</dbReference>
<organism evidence="8 9">
    <name type="scientific">Aedoeadaptatus ivorii</name>
    <dbReference type="NCBI Taxonomy" id="54006"/>
    <lineage>
        <taxon>Bacteria</taxon>
        <taxon>Bacillati</taxon>
        <taxon>Bacillota</taxon>
        <taxon>Tissierellia</taxon>
        <taxon>Tissierellales</taxon>
        <taxon>Peptoniphilaceae</taxon>
        <taxon>Aedoeadaptatus</taxon>
    </lineage>
</organism>
<dbReference type="KEGG" id="piv:NCTC13079_00060"/>
<dbReference type="RefSeq" id="WP_126464547.1">
    <property type="nucleotide sequence ID" value="NZ_JAUSWF010000005.1"/>
</dbReference>
<dbReference type="OrthoDB" id="9788907at2"/>
<accession>A0A3S4YJR3</accession>
<comment type="subcellular location">
    <subcellularLocation>
        <location evidence="1">Cell membrane</location>
        <topology evidence="1">Multi-pass membrane protein</topology>
    </subcellularLocation>
</comment>
<feature type="transmembrane region" description="Helical" evidence="7">
    <location>
        <begin position="7"/>
        <end position="32"/>
    </location>
</feature>
<evidence type="ECO:0000256" key="7">
    <source>
        <dbReference type="SAM" id="Phobius"/>
    </source>
</evidence>
<keyword evidence="6 7" id="KW-0472">Membrane</keyword>
<feature type="transmembrane region" description="Helical" evidence="7">
    <location>
        <begin position="79"/>
        <end position="103"/>
    </location>
</feature>
<reference evidence="8 9" key="1">
    <citation type="submission" date="2018-12" db="EMBL/GenBank/DDBJ databases">
        <authorList>
            <consortium name="Pathogen Informatics"/>
        </authorList>
    </citation>
    <scope>NUCLEOTIDE SEQUENCE [LARGE SCALE GENOMIC DNA]</scope>
    <source>
        <strain evidence="8 9">NCTC13079</strain>
    </source>
</reference>
<evidence type="ECO:0000256" key="2">
    <source>
        <dbReference type="ARBA" id="ARBA00005262"/>
    </source>
</evidence>
<name>A0A3S4YJR3_9FIRM</name>
<protein>
    <submittedName>
        <fullName evidence="8">Chromate transporter, chromate ion transporter (CHR) family</fullName>
    </submittedName>
</protein>
<dbReference type="AlphaFoldDB" id="A0A3S4YJR3"/>
<keyword evidence="3" id="KW-1003">Cell membrane</keyword>
<evidence type="ECO:0000256" key="6">
    <source>
        <dbReference type="ARBA" id="ARBA00023136"/>
    </source>
</evidence>
<gene>
    <name evidence="8" type="ORF">NCTC13079_00060</name>
</gene>
<feature type="transmembrane region" description="Helical" evidence="7">
    <location>
        <begin position="164"/>
        <end position="180"/>
    </location>
</feature>
<dbReference type="PANTHER" id="PTHR43663:SF1">
    <property type="entry name" value="CHROMATE TRANSPORTER"/>
    <property type="match status" value="1"/>
</dbReference>
<dbReference type="PANTHER" id="PTHR43663">
    <property type="entry name" value="CHROMATE TRANSPORT PROTEIN-RELATED"/>
    <property type="match status" value="1"/>
</dbReference>
<comment type="similarity">
    <text evidence="2">Belongs to the chromate ion transporter (CHR) (TC 2.A.51) family.</text>
</comment>
<keyword evidence="4 7" id="KW-0812">Transmembrane</keyword>
<dbReference type="InterPro" id="IPR052518">
    <property type="entry name" value="CHR_Transporter"/>
</dbReference>
<proteinExistence type="inferred from homology"/>
<evidence type="ECO:0000256" key="5">
    <source>
        <dbReference type="ARBA" id="ARBA00022989"/>
    </source>
</evidence>
<keyword evidence="9" id="KW-1185">Reference proteome</keyword>
<keyword evidence="5 7" id="KW-1133">Transmembrane helix</keyword>
<evidence type="ECO:0000256" key="1">
    <source>
        <dbReference type="ARBA" id="ARBA00004651"/>
    </source>
</evidence>
<dbReference type="InterPro" id="IPR003370">
    <property type="entry name" value="Chromate_transpt"/>
</dbReference>